<comment type="caution">
    <text evidence="2">The sequence shown here is derived from an EMBL/GenBank/DDBJ whole genome shotgun (WGS) entry which is preliminary data.</text>
</comment>
<dbReference type="EMBL" id="JAHQIW010007459">
    <property type="protein sequence ID" value="KAJ1374448.1"/>
    <property type="molecule type" value="Genomic_DNA"/>
</dbReference>
<dbReference type="AlphaFoldDB" id="A0AAD5REC2"/>
<feature type="compositionally biased region" description="Basic residues" evidence="1">
    <location>
        <begin position="1"/>
        <end position="12"/>
    </location>
</feature>
<feature type="compositionally biased region" description="Gly residues" evidence="1">
    <location>
        <begin position="44"/>
        <end position="56"/>
    </location>
</feature>
<feature type="compositionally biased region" description="Gly residues" evidence="1">
    <location>
        <begin position="16"/>
        <end position="29"/>
    </location>
</feature>
<keyword evidence="3" id="KW-1185">Reference proteome</keyword>
<proteinExistence type="predicted"/>
<name>A0AAD5REC2_PARTN</name>
<feature type="compositionally biased region" description="Gly residues" evidence="1">
    <location>
        <begin position="65"/>
        <end position="76"/>
    </location>
</feature>
<organism evidence="2 3">
    <name type="scientific">Parelaphostrongylus tenuis</name>
    <name type="common">Meningeal worm</name>
    <dbReference type="NCBI Taxonomy" id="148309"/>
    <lineage>
        <taxon>Eukaryota</taxon>
        <taxon>Metazoa</taxon>
        <taxon>Ecdysozoa</taxon>
        <taxon>Nematoda</taxon>
        <taxon>Chromadorea</taxon>
        <taxon>Rhabditida</taxon>
        <taxon>Rhabditina</taxon>
        <taxon>Rhabditomorpha</taxon>
        <taxon>Strongyloidea</taxon>
        <taxon>Metastrongylidae</taxon>
        <taxon>Parelaphostrongylus</taxon>
    </lineage>
</organism>
<sequence>MSPGKRKGRNRRGAGYSSGYGDDGYGGNNGSFQTGANPNRDRNGGGSGTGNFGGGNARQNANRGGRFGGGSEKPGGYFGFSTGPFGVMGDADTSDTSSADNAATREVQYSNFQDSLHEKLSSHPVESYAISQRIRRCDENTIEKDMKLSVNTHDTVEKGGIFPNAGLDDRMRGRSASCHIVKTSEHPSEFSGPIYKSCTMVDDDLEKTITVDQPSVRFRPCVANEQTEKLAIAASLDTFQKASCEVAYPPEKSVKSTIASSSHEINSNCGRGSATDDFGMLPQRRVRSMSQRISRSSCGEGYVKGDEQSVIQQFSVNGAEKQDGFPCDQEVRTVHHDENMNNCRLSKLSIHTNNDEFFFVGGHPPTDGRASLRSRRSLSRNSTSSSEFLPSYVDAHNNQSSGIPVADNGQYSTVYDMEEEAPLSSSKLSSTNLDCSDAKHTSVHSVASSGHPNTPVTSNLDSFGAEPERRENSCSQNNIHSNAHSISSKDPSTLQDYRLRTYAVLVQNWTVHIVHLLTTTLARVFLPSNTKLHHILQGCP</sequence>
<feature type="region of interest" description="Disordered" evidence="1">
    <location>
        <begin position="1"/>
        <end position="76"/>
    </location>
</feature>
<feature type="region of interest" description="Disordered" evidence="1">
    <location>
        <begin position="443"/>
        <end position="491"/>
    </location>
</feature>
<feature type="compositionally biased region" description="Low complexity" evidence="1">
    <location>
        <begin position="475"/>
        <end position="488"/>
    </location>
</feature>
<evidence type="ECO:0000313" key="3">
    <source>
        <dbReference type="Proteomes" id="UP001196413"/>
    </source>
</evidence>
<feature type="compositionally biased region" description="Polar residues" evidence="1">
    <location>
        <begin position="443"/>
        <end position="461"/>
    </location>
</feature>
<protein>
    <submittedName>
        <fullName evidence="2">Uncharacterized protein</fullName>
    </submittedName>
</protein>
<accession>A0AAD5REC2</accession>
<evidence type="ECO:0000256" key="1">
    <source>
        <dbReference type="SAM" id="MobiDB-lite"/>
    </source>
</evidence>
<evidence type="ECO:0000313" key="2">
    <source>
        <dbReference type="EMBL" id="KAJ1374448.1"/>
    </source>
</evidence>
<reference evidence="2" key="1">
    <citation type="submission" date="2021-06" db="EMBL/GenBank/DDBJ databases">
        <title>Parelaphostrongylus tenuis whole genome reference sequence.</title>
        <authorList>
            <person name="Garwood T.J."/>
            <person name="Larsen P.A."/>
            <person name="Fountain-Jones N.M."/>
            <person name="Garbe J.R."/>
            <person name="Macchietto M.G."/>
            <person name="Kania S.A."/>
            <person name="Gerhold R.W."/>
            <person name="Richards J.E."/>
            <person name="Wolf T.M."/>
        </authorList>
    </citation>
    <scope>NUCLEOTIDE SEQUENCE</scope>
    <source>
        <strain evidence="2">MNPRO001-30</strain>
        <tissue evidence="2">Meninges</tissue>
    </source>
</reference>
<feature type="region of interest" description="Disordered" evidence="1">
    <location>
        <begin position="361"/>
        <end position="408"/>
    </location>
</feature>
<dbReference type="Proteomes" id="UP001196413">
    <property type="component" value="Unassembled WGS sequence"/>
</dbReference>
<gene>
    <name evidence="2" type="ORF">KIN20_037136</name>
</gene>